<dbReference type="CTD" id="153643"/>
<name>A0A6P5LWI0_PHACI</name>
<dbReference type="RefSeq" id="XP_020862857.1">
    <property type="nucleotide sequence ID" value="XM_021007198.1"/>
</dbReference>
<accession>A0A6P5LWI0</accession>
<keyword evidence="1 3" id="KW-0175">Coiled coil</keyword>
<dbReference type="InParanoid" id="A0A6P5LWI0"/>
<dbReference type="KEGG" id="pcw:110222291"/>
<sequence length="406" mass="47322">MSIDSTVLKEYLSTPFVCFSIPTNPSIMSSGKIYSSRMSTENSTDLVQYVPKDQPFLPAIPGNPRYSIEERLASQERTTTVLLEQAFRIKEEISSCLQGSHGFQKEESMARQLLENHIQTITSIVKKLNQNIQVLEEQIRARDNAATERNFASQSFNQNQLHGMGDLRGRVTRCDVSLAKLSGDINIIRHEHQKVEKDIQMLKSILETFSKTVNVKVMQLVGRIDTYGVEQISNLKAVQGDNHRELSLLHFKLDALKNELREQVQNQQKWTENQLMKSEKEQLLHINQFLSTIKEKMEETENKLEGKVHELIVKSEESQNPRRFETELNKVKFAENKLYKRMSRMERQIWEELNKIQNEYQSGFQSIRGSLESLQQIQTTKFQLEKYKFQKDINKLHQKIVELQEM</sequence>
<comment type="similarity">
    <text evidence="2">Belongs to the FAM81 family.</text>
</comment>
<feature type="coiled-coil region" evidence="3">
    <location>
        <begin position="253"/>
        <end position="314"/>
    </location>
</feature>
<protein>
    <submittedName>
        <fullName evidence="5">Protein FAM81B isoform X1</fullName>
    </submittedName>
</protein>
<dbReference type="PANTHER" id="PTHR22420:SF5">
    <property type="entry name" value="PROTEIN FAM81B"/>
    <property type="match status" value="1"/>
</dbReference>
<reference evidence="5" key="1">
    <citation type="submission" date="2025-08" db="UniProtKB">
        <authorList>
            <consortium name="RefSeq"/>
        </authorList>
    </citation>
    <scope>IDENTIFICATION</scope>
    <source>
        <tissue evidence="5">Spleen</tissue>
    </source>
</reference>
<evidence type="ECO:0000256" key="2">
    <source>
        <dbReference type="ARBA" id="ARBA00046344"/>
    </source>
</evidence>
<dbReference type="AlphaFoldDB" id="A0A6P5LWI0"/>
<dbReference type="Proteomes" id="UP000515140">
    <property type="component" value="Unplaced"/>
</dbReference>
<proteinExistence type="inferred from homology"/>
<keyword evidence="4" id="KW-1185">Reference proteome</keyword>
<organism evidence="4 5">
    <name type="scientific">Phascolarctos cinereus</name>
    <name type="common">Koala</name>
    <dbReference type="NCBI Taxonomy" id="38626"/>
    <lineage>
        <taxon>Eukaryota</taxon>
        <taxon>Metazoa</taxon>
        <taxon>Chordata</taxon>
        <taxon>Craniata</taxon>
        <taxon>Vertebrata</taxon>
        <taxon>Euteleostomi</taxon>
        <taxon>Mammalia</taxon>
        <taxon>Metatheria</taxon>
        <taxon>Diprotodontia</taxon>
        <taxon>Phascolarctidae</taxon>
        <taxon>Phascolarctos</taxon>
    </lineage>
</organism>
<dbReference type="FunCoup" id="A0A6P5LWI0">
    <property type="interactions" value="219"/>
</dbReference>
<evidence type="ECO:0000256" key="1">
    <source>
        <dbReference type="ARBA" id="ARBA00023054"/>
    </source>
</evidence>
<dbReference type="GeneID" id="110222291"/>
<feature type="coiled-coil region" evidence="3">
    <location>
        <begin position="118"/>
        <end position="145"/>
    </location>
</feature>
<evidence type="ECO:0000256" key="3">
    <source>
        <dbReference type="SAM" id="Coils"/>
    </source>
</evidence>
<gene>
    <name evidence="5" type="primary">FAM81B</name>
</gene>
<dbReference type="PANTHER" id="PTHR22420">
    <property type="entry name" value="PROTEIN FAM81A"/>
    <property type="match status" value="1"/>
</dbReference>
<evidence type="ECO:0000313" key="4">
    <source>
        <dbReference type="Proteomes" id="UP000515140"/>
    </source>
</evidence>
<dbReference type="InterPro" id="IPR029619">
    <property type="entry name" value="FAM81"/>
</dbReference>
<evidence type="ECO:0000313" key="5">
    <source>
        <dbReference type="RefSeq" id="XP_020862857.1"/>
    </source>
</evidence>